<dbReference type="AlphaFoldDB" id="A0A0U1QRJ9"/>
<keyword evidence="4" id="KW-0143">Chaperone</keyword>
<keyword evidence="5" id="KW-0282">Flagellum</keyword>
<accession>A0A0U1QRJ9</accession>
<keyword evidence="2 4" id="KW-1005">Bacterial flagellum biogenesis</keyword>
<sequence length="145" mass="16196">MIIQTKYFGESEVNDTDIISFASGIPGFAQDKRFILQSFSEAFSILQSVDDAKVAFVVTSPFLFFKDYSVDLPDHFIKQLDVQSQEDVAVWAIVSAAKPFSKSTVNLKAPVIVNVRKKLGKQYIPERSQYALKTPLAAALKEEKV</sequence>
<dbReference type="Gene3D" id="2.30.290.10">
    <property type="entry name" value="BH3618-like"/>
    <property type="match status" value="1"/>
</dbReference>
<dbReference type="InterPro" id="IPR003775">
    <property type="entry name" value="Flagellar_assembly_factor_FliW"/>
</dbReference>
<organism evidence="5 6">
    <name type="scientific">Sporolactobacillus inulinus CASD</name>
    <dbReference type="NCBI Taxonomy" id="1069536"/>
    <lineage>
        <taxon>Bacteria</taxon>
        <taxon>Bacillati</taxon>
        <taxon>Bacillota</taxon>
        <taxon>Bacilli</taxon>
        <taxon>Bacillales</taxon>
        <taxon>Sporolactobacillaceae</taxon>
        <taxon>Sporolactobacillus</taxon>
    </lineage>
</organism>
<name>A0A0U1QRJ9_9BACL</name>
<reference evidence="5 6" key="1">
    <citation type="journal article" date="2011" name="J. Bacteriol.">
        <title>Draft genome sequence of Sporolactobacillus inulinus strain CASD, an efficient D-lactic acid-producing bacterium with high-concentration lactate tolerance capability.</title>
        <authorList>
            <person name="Yu B."/>
            <person name="Su F."/>
            <person name="Wang L."/>
            <person name="Xu K."/>
            <person name="Zhao B."/>
            <person name="Xu P."/>
        </authorList>
    </citation>
    <scope>NUCLEOTIDE SEQUENCE [LARGE SCALE GENOMIC DNA]</scope>
    <source>
        <strain evidence="5 6">CASD</strain>
    </source>
</reference>
<keyword evidence="3 4" id="KW-0810">Translation regulation</keyword>
<dbReference type="GO" id="GO:0006417">
    <property type="term" value="P:regulation of translation"/>
    <property type="evidence" value="ECO:0007669"/>
    <property type="project" value="UniProtKB-KW"/>
</dbReference>
<protein>
    <recommendedName>
        <fullName evidence="4">Flagellar assembly factor FliW</fullName>
    </recommendedName>
</protein>
<dbReference type="SUPFAM" id="SSF141457">
    <property type="entry name" value="BH3618-like"/>
    <property type="match status" value="1"/>
</dbReference>
<dbReference type="STRING" id="1069536.SINU_02825"/>
<dbReference type="Pfam" id="PF02623">
    <property type="entry name" value="FliW"/>
    <property type="match status" value="1"/>
</dbReference>
<comment type="subcellular location">
    <subcellularLocation>
        <location evidence="4">Cytoplasm</location>
    </subcellularLocation>
</comment>
<dbReference type="OrthoDB" id="9801235at2"/>
<keyword evidence="5" id="KW-0966">Cell projection</keyword>
<evidence type="ECO:0000256" key="3">
    <source>
        <dbReference type="ARBA" id="ARBA00022845"/>
    </source>
</evidence>
<dbReference type="NCBIfam" id="NF009793">
    <property type="entry name" value="PRK13285.1-1"/>
    <property type="match status" value="1"/>
</dbReference>
<evidence type="ECO:0000313" key="5">
    <source>
        <dbReference type="EMBL" id="KLI03435.1"/>
    </source>
</evidence>
<dbReference type="InterPro" id="IPR024046">
    <property type="entry name" value="Flagellar_assmbl_FliW_dom_sf"/>
</dbReference>
<comment type="caution">
    <text evidence="5">The sequence shown here is derived from an EMBL/GenBank/DDBJ whole genome shotgun (WGS) entry which is preliminary data.</text>
</comment>
<keyword evidence="5" id="KW-0969">Cilium</keyword>
<comment type="similarity">
    <text evidence="4">Belongs to the FliW family.</text>
</comment>
<dbReference type="EMBL" id="AFVQ02000038">
    <property type="protein sequence ID" value="KLI03435.1"/>
    <property type="molecule type" value="Genomic_DNA"/>
</dbReference>
<dbReference type="Proteomes" id="UP000035553">
    <property type="component" value="Unassembled WGS sequence"/>
</dbReference>
<dbReference type="PANTHER" id="PTHR39190">
    <property type="entry name" value="FLAGELLAR ASSEMBLY FACTOR FLIW"/>
    <property type="match status" value="1"/>
</dbReference>
<comment type="function">
    <text evidence="4">Acts as an anti-CsrA protein, binds CsrA and prevents it from repressing translation of its target genes, one of which is flagellin. Binds to flagellin and participates in the assembly of the flagellum.</text>
</comment>
<dbReference type="PANTHER" id="PTHR39190:SF1">
    <property type="entry name" value="FLAGELLAR ASSEMBLY FACTOR FLIW"/>
    <property type="match status" value="1"/>
</dbReference>
<dbReference type="HAMAP" id="MF_01185">
    <property type="entry name" value="FliW"/>
    <property type="match status" value="1"/>
</dbReference>
<keyword evidence="6" id="KW-1185">Reference proteome</keyword>
<evidence type="ECO:0000313" key="6">
    <source>
        <dbReference type="Proteomes" id="UP000035553"/>
    </source>
</evidence>
<evidence type="ECO:0000256" key="2">
    <source>
        <dbReference type="ARBA" id="ARBA00022795"/>
    </source>
</evidence>
<dbReference type="GO" id="GO:0044780">
    <property type="term" value="P:bacterial-type flagellum assembly"/>
    <property type="evidence" value="ECO:0007669"/>
    <property type="project" value="UniProtKB-UniRule"/>
</dbReference>
<evidence type="ECO:0000256" key="1">
    <source>
        <dbReference type="ARBA" id="ARBA00022490"/>
    </source>
</evidence>
<evidence type="ECO:0000256" key="4">
    <source>
        <dbReference type="HAMAP-Rule" id="MF_01185"/>
    </source>
</evidence>
<keyword evidence="1 4" id="KW-0963">Cytoplasm</keyword>
<proteinExistence type="inferred from homology"/>
<dbReference type="GO" id="GO:0005737">
    <property type="term" value="C:cytoplasm"/>
    <property type="evidence" value="ECO:0007669"/>
    <property type="project" value="UniProtKB-SubCell"/>
</dbReference>
<comment type="subunit">
    <text evidence="4">Interacts with translational regulator CsrA and flagellin(s).</text>
</comment>
<gene>
    <name evidence="4" type="primary">fliW</name>
    <name evidence="5" type="ORF">SINU_02825</name>
</gene>